<dbReference type="Proteomes" id="UP000011760">
    <property type="component" value="Chromosome"/>
</dbReference>
<keyword evidence="3" id="KW-1185">Reference proteome</keyword>
<gene>
    <name evidence="2" type="ORF">H924_09650</name>
</gene>
<dbReference type="KEGG" id="ccn:H924_09650"/>
<proteinExistence type="predicted"/>
<feature type="signal peptide" evidence="1">
    <location>
        <begin position="1"/>
        <end position="23"/>
    </location>
</feature>
<organism evidence="2 3">
    <name type="scientific">Corynebacterium callunae DSM 20147</name>
    <dbReference type="NCBI Taxonomy" id="1121353"/>
    <lineage>
        <taxon>Bacteria</taxon>
        <taxon>Bacillati</taxon>
        <taxon>Actinomycetota</taxon>
        <taxon>Actinomycetes</taxon>
        <taxon>Mycobacteriales</taxon>
        <taxon>Corynebacteriaceae</taxon>
        <taxon>Corynebacterium</taxon>
    </lineage>
</organism>
<keyword evidence="1" id="KW-0732">Signal</keyword>
<dbReference type="AlphaFoldDB" id="M1UZU3"/>
<dbReference type="HOGENOM" id="CLU_1599942_0_0_11"/>
<reference evidence="2 3" key="1">
    <citation type="submission" date="2013-02" db="EMBL/GenBank/DDBJ databases">
        <title>The complete genome sequence of Corynebacterium callunae DSM 20147.</title>
        <authorList>
            <person name="Ruckert C."/>
            <person name="Albersmeier A."/>
            <person name="Kalinowski J."/>
        </authorList>
    </citation>
    <scope>NUCLEOTIDE SEQUENCE [LARGE SCALE GENOMIC DNA]</scope>
    <source>
        <strain evidence="2 3">DSM 20147</strain>
    </source>
</reference>
<sequence length="175" mass="18919">MNRKFVAASLAAALLFHAAPAHSSVTPTSTKPATVVDSVVSDPEVVSPSAPSTSDFWQDAAGQPGEVLRIPYQGDHQLSDIKVETSKAFDDFRTLVELDNNILVYIPSDFQGAAQASAVFTVSDDFGEIDTFAIKVDYPSGEVALEENHSLLFKIICELAYRLPQLPFASRIFGI</sequence>
<accession>M1UZU3</accession>
<evidence type="ECO:0000313" key="3">
    <source>
        <dbReference type="Proteomes" id="UP000011760"/>
    </source>
</evidence>
<dbReference type="EMBL" id="CP004354">
    <property type="protein sequence ID" value="AGG67368.1"/>
    <property type="molecule type" value="Genomic_DNA"/>
</dbReference>
<dbReference type="eggNOG" id="ENOG5032A4M">
    <property type="taxonomic scope" value="Bacteria"/>
</dbReference>
<name>M1UZU3_9CORY</name>
<dbReference type="STRING" id="1121353.H924_09650"/>
<protein>
    <submittedName>
        <fullName evidence="2">Uncharacterized protein</fullName>
    </submittedName>
</protein>
<dbReference type="RefSeq" id="WP_015651799.1">
    <property type="nucleotide sequence ID" value="NC_020506.1"/>
</dbReference>
<feature type="chain" id="PRO_5004018673" evidence="1">
    <location>
        <begin position="24"/>
        <end position="175"/>
    </location>
</feature>
<dbReference type="PATRIC" id="fig|1121353.3.peg.1971"/>
<evidence type="ECO:0000313" key="2">
    <source>
        <dbReference type="EMBL" id="AGG67368.1"/>
    </source>
</evidence>
<dbReference type="OrthoDB" id="4409251at2"/>
<evidence type="ECO:0000256" key="1">
    <source>
        <dbReference type="SAM" id="SignalP"/>
    </source>
</evidence>